<feature type="domain" description="Peptidase S54 rhomboid" evidence="6">
    <location>
        <begin position="51"/>
        <end position="189"/>
    </location>
</feature>
<evidence type="ECO:0000256" key="1">
    <source>
        <dbReference type="ARBA" id="ARBA00004141"/>
    </source>
</evidence>
<dbReference type="SUPFAM" id="SSF144091">
    <property type="entry name" value="Rhomboid-like"/>
    <property type="match status" value="1"/>
</dbReference>
<feature type="transmembrane region" description="Helical" evidence="5">
    <location>
        <begin position="92"/>
        <end position="110"/>
    </location>
</feature>
<reference evidence="7" key="1">
    <citation type="submission" date="2018-06" db="EMBL/GenBank/DDBJ databases">
        <authorList>
            <person name="Zhirakovskaya E."/>
        </authorList>
    </citation>
    <scope>NUCLEOTIDE SEQUENCE</scope>
</reference>
<dbReference type="Pfam" id="PF01694">
    <property type="entry name" value="Rhomboid"/>
    <property type="match status" value="1"/>
</dbReference>
<dbReference type="InterPro" id="IPR022764">
    <property type="entry name" value="Peptidase_S54_rhomboid_dom"/>
</dbReference>
<protein>
    <recommendedName>
        <fullName evidence="6">Peptidase S54 rhomboid domain-containing protein</fullName>
    </recommendedName>
</protein>
<feature type="transmembrane region" description="Helical" evidence="5">
    <location>
        <begin position="20"/>
        <end position="38"/>
    </location>
</feature>
<evidence type="ECO:0000313" key="7">
    <source>
        <dbReference type="EMBL" id="VAW55543.1"/>
    </source>
</evidence>
<evidence type="ECO:0000256" key="4">
    <source>
        <dbReference type="ARBA" id="ARBA00023136"/>
    </source>
</evidence>
<dbReference type="GO" id="GO:0004252">
    <property type="term" value="F:serine-type endopeptidase activity"/>
    <property type="evidence" value="ECO:0007669"/>
    <property type="project" value="InterPro"/>
</dbReference>
<organism evidence="7">
    <name type="scientific">hydrothermal vent metagenome</name>
    <dbReference type="NCBI Taxonomy" id="652676"/>
    <lineage>
        <taxon>unclassified sequences</taxon>
        <taxon>metagenomes</taxon>
        <taxon>ecological metagenomes</taxon>
    </lineage>
</organism>
<dbReference type="InterPro" id="IPR035952">
    <property type="entry name" value="Rhomboid-like_sf"/>
</dbReference>
<dbReference type="EMBL" id="UOFE01000049">
    <property type="protein sequence ID" value="VAW55543.1"/>
    <property type="molecule type" value="Genomic_DNA"/>
</dbReference>
<dbReference type="NCBIfam" id="TIGR03902">
    <property type="entry name" value="rhom_GG_sort"/>
    <property type="match status" value="1"/>
</dbReference>
<feature type="transmembrane region" description="Helical" evidence="5">
    <location>
        <begin position="145"/>
        <end position="163"/>
    </location>
</feature>
<evidence type="ECO:0000259" key="6">
    <source>
        <dbReference type="Pfam" id="PF01694"/>
    </source>
</evidence>
<feature type="transmembrane region" description="Helical" evidence="5">
    <location>
        <begin position="66"/>
        <end position="85"/>
    </location>
</feature>
<dbReference type="PROSITE" id="PS51257">
    <property type="entry name" value="PROKAR_LIPOPROTEIN"/>
    <property type="match status" value="1"/>
</dbReference>
<proteinExistence type="predicted"/>
<sequence>MTMTPTKSIKFQYQYHSSHIIWLLLFLVSCVLQTFDWVDSWRFNRNLVEQGDVWLLLSGHIVHLNWSHWLLNMAGLAIVAFFFSSHASLKQWLMVIMVSAVIISAGIWWWMLDIVYYVGLSGVLHGLFLYGALREIRFYPVSGYVLTAVLFTKLLWEFFYGALPGSEDMAGGRVLTEAHLLGAIGGVVVWLAGWLNNQLSLKNGVDRSA</sequence>
<dbReference type="InterPro" id="IPR023826">
    <property type="entry name" value="Rhom-like_SP_proteobac"/>
</dbReference>
<dbReference type="Gene3D" id="1.20.1540.10">
    <property type="entry name" value="Rhomboid-like"/>
    <property type="match status" value="1"/>
</dbReference>
<feature type="transmembrane region" description="Helical" evidence="5">
    <location>
        <begin position="178"/>
        <end position="195"/>
    </location>
</feature>
<evidence type="ECO:0000256" key="3">
    <source>
        <dbReference type="ARBA" id="ARBA00022989"/>
    </source>
</evidence>
<dbReference type="AlphaFoldDB" id="A0A3B0WSZ4"/>
<evidence type="ECO:0000256" key="5">
    <source>
        <dbReference type="SAM" id="Phobius"/>
    </source>
</evidence>
<accession>A0A3B0WSZ4</accession>
<keyword evidence="4 5" id="KW-0472">Membrane</keyword>
<keyword evidence="2 5" id="KW-0812">Transmembrane</keyword>
<feature type="transmembrane region" description="Helical" evidence="5">
    <location>
        <begin position="116"/>
        <end position="133"/>
    </location>
</feature>
<gene>
    <name evidence="7" type="ORF">MNBD_GAMMA05-2114</name>
</gene>
<name>A0A3B0WSZ4_9ZZZZ</name>
<evidence type="ECO:0000256" key="2">
    <source>
        <dbReference type="ARBA" id="ARBA00022692"/>
    </source>
</evidence>
<keyword evidence="3 5" id="KW-1133">Transmembrane helix</keyword>
<comment type="subcellular location">
    <subcellularLocation>
        <location evidence="1">Membrane</location>
        <topology evidence="1">Multi-pass membrane protein</topology>
    </subcellularLocation>
</comment>
<dbReference type="GO" id="GO:0016020">
    <property type="term" value="C:membrane"/>
    <property type="evidence" value="ECO:0007669"/>
    <property type="project" value="UniProtKB-SubCell"/>
</dbReference>